<organism evidence="2 3">
    <name type="scientific">Podospora appendiculata</name>
    <dbReference type="NCBI Taxonomy" id="314037"/>
    <lineage>
        <taxon>Eukaryota</taxon>
        <taxon>Fungi</taxon>
        <taxon>Dikarya</taxon>
        <taxon>Ascomycota</taxon>
        <taxon>Pezizomycotina</taxon>
        <taxon>Sordariomycetes</taxon>
        <taxon>Sordariomycetidae</taxon>
        <taxon>Sordariales</taxon>
        <taxon>Podosporaceae</taxon>
        <taxon>Podospora</taxon>
    </lineage>
</organism>
<dbReference type="AlphaFoldDB" id="A0AAE0XA00"/>
<reference evidence="2" key="2">
    <citation type="submission" date="2023-06" db="EMBL/GenBank/DDBJ databases">
        <authorList>
            <consortium name="Lawrence Berkeley National Laboratory"/>
            <person name="Haridas S."/>
            <person name="Hensen N."/>
            <person name="Bonometti L."/>
            <person name="Westerberg I."/>
            <person name="Brannstrom I.O."/>
            <person name="Guillou S."/>
            <person name="Cros-Aarteil S."/>
            <person name="Calhoun S."/>
            <person name="Kuo A."/>
            <person name="Mondo S."/>
            <person name="Pangilinan J."/>
            <person name="Riley R."/>
            <person name="Labutti K."/>
            <person name="Andreopoulos B."/>
            <person name="Lipzen A."/>
            <person name="Chen C."/>
            <person name="Yanf M."/>
            <person name="Daum C."/>
            <person name="Ng V."/>
            <person name="Clum A."/>
            <person name="Steindorff A."/>
            <person name="Ohm R."/>
            <person name="Martin F."/>
            <person name="Silar P."/>
            <person name="Natvig D."/>
            <person name="Lalanne C."/>
            <person name="Gautier V."/>
            <person name="Ament-Velasquez S.L."/>
            <person name="Kruys A."/>
            <person name="Hutchinson M.I."/>
            <person name="Powell A.J."/>
            <person name="Barry K."/>
            <person name="Miller A.N."/>
            <person name="Grigoriev I.V."/>
            <person name="Debuchy R."/>
            <person name="Gladieux P."/>
            <person name="Thoren M.H."/>
            <person name="Johannesson H."/>
        </authorList>
    </citation>
    <scope>NUCLEOTIDE SEQUENCE</scope>
    <source>
        <strain evidence="2">CBS 314.62</strain>
    </source>
</reference>
<evidence type="ECO:0000256" key="1">
    <source>
        <dbReference type="SAM" id="Phobius"/>
    </source>
</evidence>
<dbReference type="EMBL" id="JAULSO010000002">
    <property type="protein sequence ID" value="KAK3688394.1"/>
    <property type="molecule type" value="Genomic_DNA"/>
</dbReference>
<sequence>MSQVTRPVCVSCLSCLSSCLIDRAKFFFFVVFVATRPLLSGFSPGASRLPSLSSLLFFLFSFLCLFFQMFSPFSRSSLPPICLPALAISGGTVVLSFFLFSLIW</sequence>
<feature type="transmembrane region" description="Helical" evidence="1">
    <location>
        <begin position="82"/>
        <end position="103"/>
    </location>
</feature>
<proteinExistence type="predicted"/>
<keyword evidence="1" id="KW-0472">Membrane</keyword>
<keyword evidence="1" id="KW-0812">Transmembrane</keyword>
<keyword evidence="1" id="KW-1133">Transmembrane helix</keyword>
<evidence type="ECO:0008006" key="4">
    <source>
        <dbReference type="Google" id="ProtNLM"/>
    </source>
</evidence>
<gene>
    <name evidence="2" type="ORF">B0T22DRAFT_459328</name>
</gene>
<feature type="transmembrane region" description="Helical" evidence="1">
    <location>
        <begin position="52"/>
        <end position="70"/>
    </location>
</feature>
<evidence type="ECO:0000313" key="2">
    <source>
        <dbReference type="EMBL" id="KAK3688394.1"/>
    </source>
</evidence>
<dbReference type="Proteomes" id="UP001270362">
    <property type="component" value="Unassembled WGS sequence"/>
</dbReference>
<name>A0AAE0XA00_9PEZI</name>
<reference evidence="2" key="1">
    <citation type="journal article" date="2023" name="Mol. Phylogenet. Evol.">
        <title>Genome-scale phylogeny and comparative genomics of the fungal order Sordariales.</title>
        <authorList>
            <person name="Hensen N."/>
            <person name="Bonometti L."/>
            <person name="Westerberg I."/>
            <person name="Brannstrom I.O."/>
            <person name="Guillou S."/>
            <person name="Cros-Aarteil S."/>
            <person name="Calhoun S."/>
            <person name="Haridas S."/>
            <person name="Kuo A."/>
            <person name="Mondo S."/>
            <person name="Pangilinan J."/>
            <person name="Riley R."/>
            <person name="LaButti K."/>
            <person name="Andreopoulos B."/>
            <person name="Lipzen A."/>
            <person name="Chen C."/>
            <person name="Yan M."/>
            <person name="Daum C."/>
            <person name="Ng V."/>
            <person name="Clum A."/>
            <person name="Steindorff A."/>
            <person name="Ohm R.A."/>
            <person name="Martin F."/>
            <person name="Silar P."/>
            <person name="Natvig D.O."/>
            <person name="Lalanne C."/>
            <person name="Gautier V."/>
            <person name="Ament-Velasquez S.L."/>
            <person name="Kruys A."/>
            <person name="Hutchinson M.I."/>
            <person name="Powell A.J."/>
            <person name="Barry K."/>
            <person name="Miller A.N."/>
            <person name="Grigoriev I.V."/>
            <person name="Debuchy R."/>
            <person name="Gladieux P."/>
            <person name="Hiltunen Thoren M."/>
            <person name="Johannesson H."/>
        </authorList>
    </citation>
    <scope>NUCLEOTIDE SEQUENCE</scope>
    <source>
        <strain evidence="2">CBS 314.62</strain>
    </source>
</reference>
<protein>
    <recommendedName>
        <fullName evidence="4">Transmembrane protein</fullName>
    </recommendedName>
</protein>
<feature type="transmembrane region" description="Helical" evidence="1">
    <location>
        <begin position="26"/>
        <end position="46"/>
    </location>
</feature>
<comment type="caution">
    <text evidence="2">The sequence shown here is derived from an EMBL/GenBank/DDBJ whole genome shotgun (WGS) entry which is preliminary data.</text>
</comment>
<accession>A0AAE0XA00</accession>
<evidence type="ECO:0000313" key="3">
    <source>
        <dbReference type="Proteomes" id="UP001270362"/>
    </source>
</evidence>
<keyword evidence="3" id="KW-1185">Reference proteome</keyword>